<keyword evidence="2" id="KW-1185">Reference proteome</keyword>
<name>A0A173GDJ3_9CAUD</name>
<dbReference type="Proteomes" id="UP000222975">
    <property type="component" value="Segment"/>
</dbReference>
<accession>A0A173GDJ3</accession>
<proteinExistence type="predicted"/>
<evidence type="ECO:0000313" key="2">
    <source>
        <dbReference type="Proteomes" id="UP000222975"/>
    </source>
</evidence>
<reference evidence="2" key="1">
    <citation type="submission" date="2016-03" db="EMBL/GenBank/DDBJ databases">
        <authorList>
            <person name="Sharma R."/>
            <person name="Simister A.R."/>
            <person name="Berg J.A."/>
            <person name="Jensen G.L."/>
            <person name="Keele B.R."/>
            <person name="Ward M.E.H."/>
            <person name="Breakwell D.P."/>
            <person name="Hope S."/>
            <person name="Grose J.H."/>
        </authorList>
    </citation>
    <scope>NUCLEOTIDE SEQUENCE [LARGE SCALE GENOMIC DNA]</scope>
</reference>
<organism evidence="1 2">
    <name type="scientific">Erwinia phage vB_EamM_Simmy50</name>
    <dbReference type="NCBI Taxonomy" id="1815988"/>
    <lineage>
        <taxon>Viruses</taxon>
        <taxon>Duplodnaviria</taxon>
        <taxon>Heunggongvirae</taxon>
        <taxon>Uroviricota</taxon>
        <taxon>Caudoviricetes</taxon>
        <taxon>Chimalliviridae</taxon>
        <taxon>Agricanvirus</taxon>
        <taxon>Agricanvirus simmy50</taxon>
    </lineage>
</organism>
<protein>
    <submittedName>
        <fullName evidence="1">Uncharacterized protein</fullName>
    </submittedName>
</protein>
<evidence type="ECO:0000313" key="1">
    <source>
        <dbReference type="EMBL" id="ANH51726.1"/>
    </source>
</evidence>
<dbReference type="EMBL" id="KU886223">
    <property type="protein sequence ID" value="ANH51726.1"/>
    <property type="molecule type" value="Genomic_DNA"/>
</dbReference>
<gene>
    <name evidence="1" type="ORF">SIMMY50_268</name>
</gene>
<sequence>MFDKIEGLADVIELKYGLLDITYHRGNDKDLYVDVFYKATRLSSRRDLTDALDYAYIGVRLCNPQFGAWCYGAERELVMSHLMDALRMVGKPAPRAVEDSRLKTGIHRTIQLLAENGNLHPKEDDIRITIHRAARVDYGSTDTIETTISMTNHDITISKRRIECVSGEMRDLQAWARKLYARHFE</sequence>